<keyword evidence="2" id="KW-1185">Reference proteome</keyword>
<evidence type="ECO:0000313" key="2">
    <source>
        <dbReference type="Proteomes" id="UP000269692"/>
    </source>
</evidence>
<dbReference type="Pfam" id="PF02452">
    <property type="entry name" value="PemK_toxin"/>
    <property type="match status" value="1"/>
</dbReference>
<proteinExistence type="predicted"/>
<dbReference type="RefSeq" id="WP_121624120.1">
    <property type="nucleotide sequence ID" value="NZ_JACIIW010000007.1"/>
</dbReference>
<dbReference type="InterPro" id="IPR003477">
    <property type="entry name" value="PemK-like"/>
</dbReference>
<sequence>MGINFHPRAGTLLMCDFRGAVPPEINKRRPVVVITPRLANRDQLAMVVPTSTTEPRSMQPFHVRLLKNYHPNEPDDLPVWAKCDLVSSVSFARLDRFHVGHRRFEAPMISADDLASIRKGVLAALGLVD</sequence>
<dbReference type="Gene3D" id="2.30.30.110">
    <property type="match status" value="1"/>
</dbReference>
<evidence type="ECO:0000313" key="1">
    <source>
        <dbReference type="EMBL" id="RLP76666.1"/>
    </source>
</evidence>
<comment type="caution">
    <text evidence="1">The sequence shown here is derived from an EMBL/GenBank/DDBJ whole genome shotgun (WGS) entry which is preliminary data.</text>
</comment>
<dbReference type="AlphaFoldDB" id="A0A3L7A8D7"/>
<dbReference type="OrthoDB" id="7565736at2"/>
<dbReference type="Proteomes" id="UP000269692">
    <property type="component" value="Unassembled WGS sequence"/>
</dbReference>
<gene>
    <name evidence="1" type="ORF">D9R14_14855</name>
</gene>
<dbReference type="InterPro" id="IPR011067">
    <property type="entry name" value="Plasmid_toxin/cell-grow_inhib"/>
</dbReference>
<dbReference type="SUPFAM" id="SSF50118">
    <property type="entry name" value="Cell growth inhibitor/plasmid maintenance toxic component"/>
    <property type="match status" value="1"/>
</dbReference>
<dbReference type="GO" id="GO:0003677">
    <property type="term" value="F:DNA binding"/>
    <property type="evidence" value="ECO:0007669"/>
    <property type="project" value="InterPro"/>
</dbReference>
<organism evidence="1 2">
    <name type="scientific">Xanthobacter tagetidis</name>
    <dbReference type="NCBI Taxonomy" id="60216"/>
    <lineage>
        <taxon>Bacteria</taxon>
        <taxon>Pseudomonadati</taxon>
        <taxon>Pseudomonadota</taxon>
        <taxon>Alphaproteobacteria</taxon>
        <taxon>Hyphomicrobiales</taxon>
        <taxon>Xanthobacteraceae</taxon>
        <taxon>Xanthobacter</taxon>
    </lineage>
</organism>
<accession>A0A3L7A8D7</accession>
<dbReference type="EMBL" id="RCTF01000012">
    <property type="protein sequence ID" value="RLP76666.1"/>
    <property type="molecule type" value="Genomic_DNA"/>
</dbReference>
<evidence type="ECO:0008006" key="3">
    <source>
        <dbReference type="Google" id="ProtNLM"/>
    </source>
</evidence>
<protein>
    <recommendedName>
        <fullName evidence="3">Type II toxin-antitoxin system PemK/MazF family toxin</fullName>
    </recommendedName>
</protein>
<name>A0A3L7A8D7_9HYPH</name>
<reference evidence="1 2" key="1">
    <citation type="submission" date="2018-10" db="EMBL/GenBank/DDBJ databases">
        <title>Xanthobacter tagetidis genome sequencing and assembly.</title>
        <authorList>
            <person name="Maclea K.S."/>
            <person name="Goen A.E."/>
            <person name="Fatima S.A."/>
        </authorList>
    </citation>
    <scope>NUCLEOTIDE SEQUENCE [LARGE SCALE GENOMIC DNA]</scope>
    <source>
        <strain evidence="1 2">ATCC 700314</strain>
    </source>
</reference>